<dbReference type="AlphaFoldDB" id="A0A844TDK5"/>
<dbReference type="RefSeq" id="WP_157332880.1">
    <property type="nucleotide sequence ID" value="NZ_JANADL010000028.1"/>
</dbReference>
<evidence type="ECO:0000313" key="2">
    <source>
        <dbReference type="Proteomes" id="UP000449969"/>
    </source>
</evidence>
<organism evidence="1 2">
    <name type="scientific">Bradyrhizobium cajani</name>
    <dbReference type="NCBI Taxonomy" id="1928661"/>
    <lineage>
        <taxon>Bacteria</taxon>
        <taxon>Pseudomonadati</taxon>
        <taxon>Pseudomonadota</taxon>
        <taxon>Alphaproteobacteria</taxon>
        <taxon>Hyphomicrobiales</taxon>
        <taxon>Nitrobacteraceae</taxon>
        <taxon>Bradyrhizobium</taxon>
    </lineage>
</organism>
<keyword evidence="2" id="KW-1185">Reference proteome</keyword>
<accession>A0A844TDK5</accession>
<dbReference type="EMBL" id="WQNE01000024">
    <property type="protein sequence ID" value="MVT76406.1"/>
    <property type="molecule type" value="Genomic_DNA"/>
</dbReference>
<gene>
    <name evidence="1" type="ORF">GPL20_25725</name>
</gene>
<protein>
    <submittedName>
        <fullName evidence="1">Uncharacterized protein</fullName>
    </submittedName>
</protein>
<sequence length="55" mass="6175">MKAVTLRLRSLAIEKITIAKPPSQHLFQCEPDAWFLSGLKRLSQDPAGVPDIYSH</sequence>
<dbReference type="Proteomes" id="UP000449969">
    <property type="component" value="Unassembled WGS sequence"/>
</dbReference>
<reference evidence="1 2" key="1">
    <citation type="submission" date="2019-12" db="EMBL/GenBank/DDBJ databases">
        <title>Draft genome sequences Bradyrhizobium cajani AMBPC1010, Bradyrhizobium pachyrhizi AMBPC1040 and Bradyrhizobium yuanmingense ALSPC3051, three plant growth promoting strains isolated from nodules of Cajanus cajan L. in Dominican Republic.</title>
        <authorList>
            <person name="Flores-Felix J.D."/>
            <person name="Araujo J."/>
            <person name="Diaz-Alcantara C."/>
            <person name="Gonzalez-Andres F."/>
            <person name="Velazquez E."/>
        </authorList>
    </citation>
    <scope>NUCLEOTIDE SEQUENCE [LARGE SCALE GENOMIC DNA]</scope>
    <source>
        <strain evidence="1 2">1010</strain>
    </source>
</reference>
<comment type="caution">
    <text evidence="1">The sequence shown here is derived from an EMBL/GenBank/DDBJ whole genome shotgun (WGS) entry which is preliminary data.</text>
</comment>
<name>A0A844TDK5_9BRAD</name>
<evidence type="ECO:0000313" key="1">
    <source>
        <dbReference type="EMBL" id="MVT76406.1"/>
    </source>
</evidence>
<proteinExistence type="predicted"/>